<dbReference type="InterPro" id="IPR027417">
    <property type="entry name" value="P-loop_NTPase"/>
</dbReference>
<dbReference type="Gene3D" id="3.40.50.300">
    <property type="entry name" value="P-loop containing nucleotide triphosphate hydrolases"/>
    <property type="match status" value="1"/>
</dbReference>
<evidence type="ECO:0000256" key="6">
    <source>
        <dbReference type="ARBA" id="ARBA00022840"/>
    </source>
</evidence>
<dbReference type="InterPro" id="IPR003439">
    <property type="entry name" value="ABC_transporter-like_ATP-bd"/>
</dbReference>
<dbReference type="InterPro" id="IPR050086">
    <property type="entry name" value="MetN_ABC_transporter-like"/>
</dbReference>
<dbReference type="EMBL" id="CP038266">
    <property type="protein sequence ID" value="QBR89908.1"/>
    <property type="molecule type" value="Genomic_DNA"/>
</dbReference>
<keyword evidence="7" id="KW-0029">Amino-acid transport</keyword>
<keyword evidence="11" id="KW-1185">Reference proteome</keyword>
<evidence type="ECO:0000256" key="2">
    <source>
        <dbReference type="ARBA" id="ARBA00005417"/>
    </source>
</evidence>
<evidence type="ECO:0000259" key="9">
    <source>
        <dbReference type="PROSITE" id="PS50893"/>
    </source>
</evidence>
<comment type="similarity">
    <text evidence="2">Belongs to the ABC transporter superfamily.</text>
</comment>
<dbReference type="Proteomes" id="UP000295748">
    <property type="component" value="Chromosome"/>
</dbReference>
<evidence type="ECO:0000256" key="5">
    <source>
        <dbReference type="ARBA" id="ARBA00022741"/>
    </source>
</evidence>
<dbReference type="PIRSF" id="PIRSF039085">
    <property type="entry name" value="ABC_ATPase_HisP"/>
    <property type="match status" value="1"/>
</dbReference>
<keyword evidence="4" id="KW-1003">Cell membrane</keyword>
<feature type="domain" description="ABC transporter" evidence="9">
    <location>
        <begin position="8"/>
        <end position="252"/>
    </location>
</feature>
<dbReference type="PANTHER" id="PTHR43166">
    <property type="entry name" value="AMINO ACID IMPORT ATP-BINDING PROTEIN"/>
    <property type="match status" value="1"/>
</dbReference>
<dbReference type="RefSeq" id="WP_135068882.1">
    <property type="nucleotide sequence ID" value="NZ_CP038266.1"/>
</dbReference>
<evidence type="ECO:0000313" key="10">
    <source>
        <dbReference type="EMBL" id="QBR89908.1"/>
    </source>
</evidence>
<proteinExistence type="inferred from homology"/>
<dbReference type="InterPro" id="IPR003593">
    <property type="entry name" value="AAA+_ATPase"/>
</dbReference>
<reference evidence="10 11" key="1">
    <citation type="submission" date="2019-03" db="EMBL/GenBank/DDBJ databases">
        <authorList>
            <person name="Dong K."/>
        </authorList>
    </citation>
    <scope>NUCLEOTIDE SEQUENCE [LARGE SCALE GENOMIC DNA]</scope>
    <source>
        <strain evidence="11">dk512</strain>
    </source>
</reference>
<dbReference type="Pfam" id="PF00005">
    <property type="entry name" value="ABC_tran"/>
    <property type="match status" value="1"/>
</dbReference>
<organism evidence="10 11">
    <name type="scientific">Microbacterium wangchenii</name>
    <dbReference type="NCBI Taxonomy" id="2541726"/>
    <lineage>
        <taxon>Bacteria</taxon>
        <taxon>Bacillati</taxon>
        <taxon>Actinomycetota</taxon>
        <taxon>Actinomycetes</taxon>
        <taxon>Micrococcales</taxon>
        <taxon>Microbacteriaceae</taxon>
        <taxon>Microbacterium</taxon>
    </lineage>
</organism>
<keyword evidence="3" id="KW-0813">Transport</keyword>
<dbReference type="PROSITE" id="PS00211">
    <property type="entry name" value="ABC_TRANSPORTER_1"/>
    <property type="match status" value="1"/>
</dbReference>
<evidence type="ECO:0000313" key="11">
    <source>
        <dbReference type="Proteomes" id="UP000295748"/>
    </source>
</evidence>
<gene>
    <name evidence="10" type="ORF">E4K62_15175</name>
</gene>
<dbReference type="SMART" id="SM00382">
    <property type="entry name" value="AAA"/>
    <property type="match status" value="1"/>
</dbReference>
<keyword evidence="8" id="KW-0472">Membrane</keyword>
<dbReference type="GO" id="GO:0005524">
    <property type="term" value="F:ATP binding"/>
    <property type="evidence" value="ECO:0007669"/>
    <property type="project" value="UniProtKB-KW"/>
</dbReference>
<keyword evidence="6 10" id="KW-0067">ATP-binding</keyword>
<dbReference type="InterPro" id="IPR017871">
    <property type="entry name" value="ABC_transporter-like_CS"/>
</dbReference>
<evidence type="ECO:0000256" key="3">
    <source>
        <dbReference type="ARBA" id="ARBA00022448"/>
    </source>
</evidence>
<protein>
    <submittedName>
        <fullName evidence="10">Amino acid ABC transporter ATP-binding protein</fullName>
    </submittedName>
</protein>
<keyword evidence="5" id="KW-0547">Nucleotide-binding</keyword>
<sequence length="256" mass="28030">MSESTPLLQASAVTKLYGDHPAVNDVSFSTTRGQVTAILGPSGSGKSTFLRSVALLEPIDGGEIRFEGRLVGQRQRGGRLVAASERQLAGDRSMVGMVFQNFNLFPHMSVLRNIALALGVHRRGTKAENADRARDMLQRVGLDGFAEKFPTELSGGQQQRVAIARALVLNPKIMLFDEPTSALDPELVREVLRVMESLAEQGMTMIVVTHEVGFARNVADRVMLFDRGRIVDDAAPDRFFSDAASERTHAFLEHVL</sequence>
<evidence type="ECO:0000256" key="4">
    <source>
        <dbReference type="ARBA" id="ARBA00022475"/>
    </source>
</evidence>
<evidence type="ECO:0000256" key="7">
    <source>
        <dbReference type="ARBA" id="ARBA00022970"/>
    </source>
</evidence>
<dbReference type="SUPFAM" id="SSF52540">
    <property type="entry name" value="P-loop containing nucleoside triphosphate hydrolases"/>
    <property type="match status" value="1"/>
</dbReference>
<dbReference type="InterPro" id="IPR030679">
    <property type="entry name" value="ABC_ATPase_HisP-typ"/>
</dbReference>
<accession>A0ABX5SXS8</accession>
<dbReference type="PROSITE" id="PS50893">
    <property type="entry name" value="ABC_TRANSPORTER_2"/>
    <property type="match status" value="1"/>
</dbReference>
<comment type="subcellular location">
    <subcellularLocation>
        <location evidence="1">Cell membrane</location>
        <topology evidence="1">Peripheral membrane protein</topology>
    </subcellularLocation>
</comment>
<name>A0ABX5SXS8_9MICO</name>
<dbReference type="PANTHER" id="PTHR43166:SF9">
    <property type="entry name" value="GLUTAMATE_ASPARTATE IMPORT ATP-BINDING PROTEIN GLTL"/>
    <property type="match status" value="1"/>
</dbReference>
<evidence type="ECO:0000256" key="1">
    <source>
        <dbReference type="ARBA" id="ARBA00004202"/>
    </source>
</evidence>
<evidence type="ECO:0000256" key="8">
    <source>
        <dbReference type="ARBA" id="ARBA00023136"/>
    </source>
</evidence>